<organism evidence="1 2">
    <name type="scientific">Nibrella saemangeumensis</name>
    <dbReference type="NCBI Taxonomy" id="1084526"/>
    <lineage>
        <taxon>Bacteria</taxon>
        <taxon>Pseudomonadati</taxon>
        <taxon>Bacteroidota</taxon>
        <taxon>Cytophagia</taxon>
        <taxon>Cytophagales</taxon>
        <taxon>Spirosomataceae</taxon>
        <taxon>Nibrella</taxon>
    </lineage>
</organism>
<dbReference type="RefSeq" id="WP_345248496.1">
    <property type="nucleotide sequence ID" value="NZ_BAABHD010000082.1"/>
</dbReference>
<dbReference type="EMBL" id="BAABHD010000082">
    <property type="protein sequence ID" value="GAA4467525.1"/>
    <property type="molecule type" value="Genomic_DNA"/>
</dbReference>
<gene>
    <name evidence="1" type="ORF">GCM10023189_51380</name>
</gene>
<keyword evidence="2" id="KW-1185">Reference proteome</keyword>
<evidence type="ECO:0000313" key="2">
    <source>
        <dbReference type="Proteomes" id="UP001501175"/>
    </source>
</evidence>
<evidence type="ECO:0000313" key="1">
    <source>
        <dbReference type="EMBL" id="GAA4467525.1"/>
    </source>
</evidence>
<reference evidence="2" key="1">
    <citation type="journal article" date="2019" name="Int. J. Syst. Evol. Microbiol.">
        <title>The Global Catalogue of Microorganisms (GCM) 10K type strain sequencing project: providing services to taxonomists for standard genome sequencing and annotation.</title>
        <authorList>
            <consortium name="The Broad Institute Genomics Platform"/>
            <consortium name="The Broad Institute Genome Sequencing Center for Infectious Disease"/>
            <person name="Wu L."/>
            <person name="Ma J."/>
        </authorList>
    </citation>
    <scope>NUCLEOTIDE SEQUENCE [LARGE SCALE GENOMIC DNA]</scope>
    <source>
        <strain evidence="2">JCM 17927</strain>
    </source>
</reference>
<name>A0ABP8NKV8_9BACT</name>
<protein>
    <submittedName>
        <fullName evidence="1">Uncharacterized protein</fullName>
    </submittedName>
</protein>
<sequence length="233" mass="26472">MRSAFLSQPTFRFLAVLIIFLLTTAQARSQSPVNYLDPSDPDRGYWKLHTDHATRNTIVRLYNSGHKLVYEEIMPGQYIKLTDRTVSRISETLELVASNKLILSKVKAYDLTANSQAPEPVMPEPPTEPAISPVEVNNEYALVRVEAHAVKNPTRLLVHLNNPTKRRLKVSLQDKNGQSFFTESITAEKYARKIDIGGLIHGEYTLIVNSPYRRYPYRYSRQVVVAGSELSIK</sequence>
<accession>A0ABP8NKV8</accession>
<comment type="caution">
    <text evidence="1">The sequence shown here is derived from an EMBL/GenBank/DDBJ whole genome shotgun (WGS) entry which is preliminary data.</text>
</comment>
<dbReference type="Proteomes" id="UP001501175">
    <property type="component" value="Unassembled WGS sequence"/>
</dbReference>
<proteinExistence type="predicted"/>